<dbReference type="PANTHER" id="PTHR28026">
    <property type="entry name" value="DUF962 DOMAIN PROTEIN (AFU_ORTHOLOGUE AFUA_8G05310)"/>
    <property type="match status" value="1"/>
</dbReference>
<evidence type="ECO:0008006" key="4">
    <source>
        <dbReference type="Google" id="ProtNLM"/>
    </source>
</evidence>
<keyword evidence="1" id="KW-1133">Transmembrane helix</keyword>
<feature type="transmembrane region" description="Helical" evidence="1">
    <location>
        <begin position="98"/>
        <end position="116"/>
    </location>
</feature>
<dbReference type="EMBL" id="LYMM01000002">
    <property type="protein sequence ID" value="PNU06433.1"/>
    <property type="molecule type" value="Genomic_DNA"/>
</dbReference>
<accession>A0A2K2G5W6</accession>
<dbReference type="GO" id="GO:0046521">
    <property type="term" value="P:sphingoid catabolic process"/>
    <property type="evidence" value="ECO:0007669"/>
    <property type="project" value="TreeGrafter"/>
</dbReference>
<gene>
    <name evidence="2" type="ORF">A8V01_02480</name>
</gene>
<evidence type="ECO:0000256" key="1">
    <source>
        <dbReference type="SAM" id="Phobius"/>
    </source>
</evidence>
<keyword evidence="1" id="KW-0472">Membrane</keyword>
<protein>
    <recommendedName>
        <fullName evidence="4">DUF962 domain-containing protein</fullName>
    </recommendedName>
</protein>
<dbReference type="OrthoDB" id="5515308at2"/>
<sequence>MSERLVRHLAQYAAYHRDRRNVMTHMVGIPMIVLAVEVLLARPRVEIAGIGLAAVDFAIVAVCCFYFTLDRKLACGMAVVLAVGKVIGGKLAQQDAAVWLGWGLGLFVVGWVFQLLGHKWEGRKPAFLDDVRGLLIGPLFVLAEAVFHFGKRLELRGAIERRLEPGPAQAD</sequence>
<dbReference type="Proteomes" id="UP000236327">
    <property type="component" value="Unassembled WGS sequence"/>
</dbReference>
<organism evidence="2 3">
    <name type="scientific">Novosphingobium guangzhouense</name>
    <dbReference type="NCBI Taxonomy" id="1850347"/>
    <lineage>
        <taxon>Bacteria</taxon>
        <taxon>Pseudomonadati</taxon>
        <taxon>Pseudomonadota</taxon>
        <taxon>Alphaproteobacteria</taxon>
        <taxon>Sphingomonadales</taxon>
        <taxon>Sphingomonadaceae</taxon>
        <taxon>Novosphingobium</taxon>
    </lineage>
</organism>
<name>A0A2K2G5W6_9SPHN</name>
<dbReference type="Pfam" id="PF06127">
    <property type="entry name" value="Mpo1-like"/>
    <property type="match status" value="1"/>
</dbReference>
<dbReference type="GO" id="GO:0016020">
    <property type="term" value="C:membrane"/>
    <property type="evidence" value="ECO:0007669"/>
    <property type="project" value="GOC"/>
</dbReference>
<comment type="caution">
    <text evidence="2">The sequence shown here is derived from an EMBL/GenBank/DDBJ whole genome shotgun (WGS) entry which is preliminary data.</text>
</comment>
<dbReference type="AlphaFoldDB" id="A0A2K2G5W6"/>
<keyword evidence="3" id="KW-1185">Reference proteome</keyword>
<dbReference type="RefSeq" id="WP_103094372.1">
    <property type="nucleotide sequence ID" value="NZ_LYMM01000002.1"/>
</dbReference>
<dbReference type="PANTHER" id="PTHR28026:SF9">
    <property type="entry name" value="2-HYDROXY-PALMITIC ACID DIOXYGENASE MPO1"/>
    <property type="match status" value="1"/>
</dbReference>
<keyword evidence="1" id="KW-0812">Transmembrane</keyword>
<evidence type="ECO:0000313" key="3">
    <source>
        <dbReference type="Proteomes" id="UP000236327"/>
    </source>
</evidence>
<reference evidence="2 3" key="1">
    <citation type="submission" date="2016-05" db="EMBL/GenBank/DDBJ databases">
        <title>Complete genome sequence of Novosphingobium guangzhouense SA925(T).</title>
        <authorList>
            <person name="Sha S."/>
        </authorList>
    </citation>
    <scope>NUCLEOTIDE SEQUENCE [LARGE SCALE GENOMIC DNA]</scope>
    <source>
        <strain evidence="2 3">SA925</strain>
    </source>
</reference>
<feature type="transmembrane region" description="Helical" evidence="1">
    <location>
        <begin position="21"/>
        <end position="41"/>
    </location>
</feature>
<feature type="transmembrane region" description="Helical" evidence="1">
    <location>
        <begin position="47"/>
        <end position="67"/>
    </location>
</feature>
<evidence type="ECO:0000313" key="2">
    <source>
        <dbReference type="EMBL" id="PNU06433.1"/>
    </source>
</evidence>
<dbReference type="InterPro" id="IPR009305">
    <property type="entry name" value="Mpo1-like"/>
</dbReference>
<proteinExistence type="predicted"/>